<name>A0A9W5VPC7_BACCE</name>
<accession>A0A9W5VPC7</accession>
<dbReference type="Proteomes" id="UP000014028">
    <property type="component" value="Unassembled WGS sequence"/>
</dbReference>
<evidence type="ECO:0000313" key="1">
    <source>
        <dbReference type="EMBL" id="EOQ00414.1"/>
    </source>
</evidence>
<proteinExistence type="predicted"/>
<sequence length="40" mass="4670">MKLHTTSSYEKLILKIIEMCNGDLEVLSEYMTNLLDIDHD</sequence>
<comment type="caution">
    <text evidence="1">The sequence shown here is derived from an EMBL/GenBank/DDBJ whole genome shotgun (WGS) entry which is preliminary data.</text>
</comment>
<organism evidence="1 2">
    <name type="scientific">Bacillus cereus VD184</name>
    <dbReference type="NCBI Taxonomy" id="1053242"/>
    <lineage>
        <taxon>Bacteria</taxon>
        <taxon>Bacillati</taxon>
        <taxon>Bacillota</taxon>
        <taxon>Bacilli</taxon>
        <taxon>Bacillales</taxon>
        <taxon>Bacillaceae</taxon>
        <taxon>Bacillus</taxon>
        <taxon>Bacillus cereus group</taxon>
    </lineage>
</organism>
<gene>
    <name evidence="1" type="ORF">IKC_06459</name>
</gene>
<protein>
    <submittedName>
        <fullName evidence="1">Uncharacterized protein</fullName>
    </submittedName>
</protein>
<dbReference type="EMBL" id="AHFK01000116">
    <property type="protein sequence ID" value="EOQ00414.1"/>
    <property type="molecule type" value="Genomic_DNA"/>
</dbReference>
<evidence type="ECO:0000313" key="2">
    <source>
        <dbReference type="Proteomes" id="UP000014028"/>
    </source>
</evidence>
<dbReference type="AlphaFoldDB" id="A0A9W5VPC7"/>
<reference evidence="1 2" key="1">
    <citation type="submission" date="2012-12" db="EMBL/GenBank/DDBJ databases">
        <title>The Genome Sequence of Bacillus cereus VD184.</title>
        <authorList>
            <consortium name="The Broad Institute Genome Sequencing Platform"/>
            <consortium name="The Broad Institute Genome Sequencing Center for Infectious Disease"/>
            <person name="Feldgarden M."/>
            <person name="Van der Auwera G.A."/>
            <person name="Mahillon J."/>
            <person name="Duprez V."/>
            <person name="Timmery S."/>
            <person name="Mattelet C."/>
            <person name="Dierick K."/>
            <person name="Sun M."/>
            <person name="Yu Z."/>
            <person name="Zhu L."/>
            <person name="Hu X."/>
            <person name="Shank E.B."/>
            <person name="Swiecicka I."/>
            <person name="Hansen B.M."/>
            <person name="Andrup L."/>
            <person name="Walker B."/>
            <person name="Young S.K."/>
            <person name="Zeng Q."/>
            <person name="Gargeya S."/>
            <person name="Fitzgerald M."/>
            <person name="Haas B."/>
            <person name="Abouelleil A."/>
            <person name="Alvarado L."/>
            <person name="Arachchi H.M."/>
            <person name="Berlin A.M."/>
            <person name="Chapman S.B."/>
            <person name="Dewar J."/>
            <person name="Goldberg J."/>
            <person name="Griggs A."/>
            <person name="Gujja S."/>
            <person name="Hansen M."/>
            <person name="Howarth C."/>
            <person name="Imamovic A."/>
            <person name="Larimer J."/>
            <person name="McCowan C."/>
            <person name="Murphy C."/>
            <person name="Neiman D."/>
            <person name="Pearson M."/>
            <person name="Priest M."/>
            <person name="Roberts A."/>
            <person name="Saif S."/>
            <person name="Shea T."/>
            <person name="Sisk P."/>
            <person name="Sykes S."/>
            <person name="Wortman J."/>
            <person name="Nusbaum C."/>
            <person name="Birren B."/>
        </authorList>
    </citation>
    <scope>NUCLEOTIDE SEQUENCE [LARGE SCALE GENOMIC DNA]</scope>
    <source>
        <strain evidence="1 2">VD184</strain>
    </source>
</reference>